<protein>
    <submittedName>
        <fullName evidence="7">Targeting protein for Xklp2</fullName>
    </submittedName>
</protein>
<feature type="region of interest" description="Disordered" evidence="5">
    <location>
        <begin position="426"/>
        <end position="500"/>
    </location>
</feature>
<dbReference type="PANTHER" id="PTHR14326">
    <property type="entry name" value="TARGETING PROTEIN FOR XKLP2"/>
    <property type="match status" value="1"/>
</dbReference>
<evidence type="ECO:0000256" key="1">
    <source>
        <dbReference type="ARBA" id="ARBA00004245"/>
    </source>
</evidence>
<feature type="compositionally biased region" description="Basic and acidic residues" evidence="5">
    <location>
        <begin position="142"/>
        <end position="153"/>
    </location>
</feature>
<dbReference type="AlphaFoldDB" id="A0A8J5CS06"/>
<comment type="caution">
    <text evidence="7">The sequence shown here is derived from an EMBL/GenBank/DDBJ whole genome shotgun (WGS) entry which is preliminary data.</text>
</comment>
<name>A0A8J5CS06_CHIOP</name>
<dbReference type="EMBL" id="JACEEZ010000271">
    <property type="protein sequence ID" value="KAG0730338.1"/>
    <property type="molecule type" value="Genomic_DNA"/>
</dbReference>
<evidence type="ECO:0000256" key="3">
    <source>
        <dbReference type="ARBA" id="ARBA00022490"/>
    </source>
</evidence>
<dbReference type="InterPro" id="IPR027329">
    <property type="entry name" value="TPX2_C"/>
</dbReference>
<feature type="compositionally biased region" description="Polar residues" evidence="5">
    <location>
        <begin position="485"/>
        <end position="500"/>
    </location>
</feature>
<dbReference type="GO" id="GO:0060236">
    <property type="term" value="P:regulation of mitotic spindle organization"/>
    <property type="evidence" value="ECO:0007669"/>
    <property type="project" value="InterPro"/>
</dbReference>
<feature type="compositionally biased region" description="Basic and acidic residues" evidence="5">
    <location>
        <begin position="235"/>
        <end position="245"/>
    </location>
</feature>
<feature type="region of interest" description="Disordered" evidence="5">
    <location>
        <begin position="315"/>
        <end position="384"/>
    </location>
</feature>
<evidence type="ECO:0000313" key="7">
    <source>
        <dbReference type="EMBL" id="KAG0730338.1"/>
    </source>
</evidence>
<feature type="compositionally biased region" description="Basic and acidic residues" evidence="5">
    <location>
        <begin position="341"/>
        <end position="352"/>
    </location>
</feature>
<feature type="compositionally biased region" description="Basic and acidic residues" evidence="5">
    <location>
        <begin position="277"/>
        <end position="288"/>
    </location>
</feature>
<dbReference type="GO" id="GO:0005819">
    <property type="term" value="C:spindle"/>
    <property type="evidence" value="ECO:0007669"/>
    <property type="project" value="InterPro"/>
</dbReference>
<feature type="region of interest" description="Disordered" evidence="5">
    <location>
        <begin position="66"/>
        <end position="170"/>
    </location>
</feature>
<evidence type="ECO:0000256" key="5">
    <source>
        <dbReference type="SAM" id="MobiDB-lite"/>
    </source>
</evidence>
<accession>A0A8J5CS06</accession>
<evidence type="ECO:0000256" key="2">
    <source>
        <dbReference type="ARBA" id="ARBA00005885"/>
    </source>
</evidence>
<keyword evidence="3" id="KW-0963">Cytoplasm</keyword>
<reference evidence="7" key="1">
    <citation type="submission" date="2020-07" db="EMBL/GenBank/DDBJ databases">
        <title>The High-quality genome of the commercially important snow crab, Chionoecetes opilio.</title>
        <authorList>
            <person name="Jeong J.-H."/>
            <person name="Ryu S."/>
        </authorList>
    </citation>
    <scope>NUCLEOTIDE SEQUENCE</scope>
    <source>
        <strain evidence="7">MADBK_172401_WGS</strain>
        <tissue evidence="7">Digestive gland</tissue>
    </source>
</reference>
<feature type="domain" description="TPX2 C-terminal" evidence="6">
    <location>
        <begin position="393"/>
        <end position="462"/>
    </location>
</feature>
<sequence length="500" mass="56083">MAANDTAASKPFQPTKPEEFHFATDSRLRGPWAAEEVAPVPVPVQPHSGPTRPKEFHFATEARAKVKEPAQGEEQEYVDFTRSLRSSSTSHKDAAVTRTVPQPFNLTESRRRNTEEPSKFVSVAEQNLMFHTKTPQRFRTKRAGDDIQEDAKRTKPNSLGITIPQTPQLFTTKRSRPVTYLTMEQIEEQEFEEAQKWKGANFQGQTSEQEGLSAPPAALTVKKLPTVPEPFNITDTKKSVTKAEEEYGPADESSASIASSSHGGKKVATKQRPFSFDSRDKAKLHQKEEKIKKVIQEEKSLAEFHAQPMPSFVNGVLGLPPKKPPTPTKLQPFNLQADQRGAVKQERFKAQLEEESQEDAEQRKFRARPGSVVHKAPFIPEKSQHPLTEISGFALNTEVRAGKRSEYDLQQKMHEEEITAAKKLEEERQAAEEAAEVAQQRQEAVHKANPMPKFKPVSFQLPQLPVTIPKSPKFATESRLRSKSRANSTMNISSATYTAE</sequence>
<comment type="subcellular location">
    <subcellularLocation>
        <location evidence="1">Cytoplasm</location>
        <location evidence="1">Cytoskeleton</location>
    </subcellularLocation>
</comment>
<evidence type="ECO:0000259" key="6">
    <source>
        <dbReference type="Pfam" id="PF06886"/>
    </source>
</evidence>
<feature type="compositionally biased region" description="Polar residues" evidence="5">
    <location>
        <begin position="156"/>
        <end position="170"/>
    </location>
</feature>
<comment type="similarity">
    <text evidence="2">Belongs to the TPX2 family.</text>
</comment>
<dbReference type="GO" id="GO:0005874">
    <property type="term" value="C:microtubule"/>
    <property type="evidence" value="ECO:0007669"/>
    <property type="project" value="InterPro"/>
</dbReference>
<dbReference type="InterPro" id="IPR009675">
    <property type="entry name" value="TPX2_fam"/>
</dbReference>
<evidence type="ECO:0000313" key="8">
    <source>
        <dbReference type="Proteomes" id="UP000770661"/>
    </source>
</evidence>
<organism evidence="7 8">
    <name type="scientific">Chionoecetes opilio</name>
    <name type="common">Atlantic snow crab</name>
    <name type="synonym">Cancer opilio</name>
    <dbReference type="NCBI Taxonomy" id="41210"/>
    <lineage>
        <taxon>Eukaryota</taxon>
        <taxon>Metazoa</taxon>
        <taxon>Ecdysozoa</taxon>
        <taxon>Arthropoda</taxon>
        <taxon>Crustacea</taxon>
        <taxon>Multicrustacea</taxon>
        <taxon>Malacostraca</taxon>
        <taxon>Eumalacostraca</taxon>
        <taxon>Eucarida</taxon>
        <taxon>Decapoda</taxon>
        <taxon>Pleocyemata</taxon>
        <taxon>Brachyura</taxon>
        <taxon>Eubrachyura</taxon>
        <taxon>Majoidea</taxon>
        <taxon>Majidae</taxon>
        <taxon>Chionoecetes</taxon>
    </lineage>
</organism>
<proteinExistence type="inferred from homology"/>
<keyword evidence="4" id="KW-0206">Cytoskeleton</keyword>
<feature type="region of interest" description="Disordered" evidence="5">
    <location>
        <begin position="192"/>
        <end position="288"/>
    </location>
</feature>
<evidence type="ECO:0000256" key="4">
    <source>
        <dbReference type="ARBA" id="ARBA00023212"/>
    </source>
</evidence>
<keyword evidence="8" id="KW-1185">Reference proteome</keyword>
<dbReference type="PANTHER" id="PTHR14326:SF44">
    <property type="entry name" value="TARGETING PROTEIN FOR XKLP2"/>
    <property type="match status" value="1"/>
</dbReference>
<dbReference type="Proteomes" id="UP000770661">
    <property type="component" value="Unassembled WGS sequence"/>
</dbReference>
<feature type="compositionally biased region" description="Basic and acidic residues" evidence="5">
    <location>
        <begin position="108"/>
        <end position="118"/>
    </location>
</feature>
<gene>
    <name evidence="7" type="primary">TPX2_0</name>
    <name evidence="7" type="ORF">GWK47_003280</name>
</gene>
<dbReference type="Pfam" id="PF06886">
    <property type="entry name" value="TPX2"/>
    <property type="match status" value="1"/>
</dbReference>
<dbReference type="OrthoDB" id="1684416at2759"/>